<evidence type="ECO:0000313" key="2">
    <source>
        <dbReference type="Proteomes" id="UP000722485"/>
    </source>
</evidence>
<proteinExistence type="predicted"/>
<dbReference type="OrthoDB" id="5391496at2759"/>
<dbReference type="Proteomes" id="UP000722485">
    <property type="component" value="Unassembled WGS sequence"/>
</dbReference>
<reference evidence="1" key="1">
    <citation type="submission" date="2020-03" db="EMBL/GenBank/DDBJ databases">
        <title>Draft Genome Sequence of Cylindrodendrum hubeiense.</title>
        <authorList>
            <person name="Buettner E."/>
            <person name="Kellner H."/>
        </authorList>
    </citation>
    <scope>NUCLEOTIDE SEQUENCE</scope>
    <source>
        <strain evidence="1">IHI 201604</strain>
    </source>
</reference>
<dbReference type="AlphaFoldDB" id="A0A9P5LCK0"/>
<dbReference type="EMBL" id="JAANBB010000349">
    <property type="protein sequence ID" value="KAF7543697.1"/>
    <property type="molecule type" value="Genomic_DNA"/>
</dbReference>
<comment type="caution">
    <text evidence="1">The sequence shown here is derived from an EMBL/GenBank/DDBJ whole genome shotgun (WGS) entry which is preliminary data.</text>
</comment>
<keyword evidence="2" id="KW-1185">Reference proteome</keyword>
<organism evidence="1 2">
    <name type="scientific">Cylindrodendrum hubeiense</name>
    <dbReference type="NCBI Taxonomy" id="595255"/>
    <lineage>
        <taxon>Eukaryota</taxon>
        <taxon>Fungi</taxon>
        <taxon>Dikarya</taxon>
        <taxon>Ascomycota</taxon>
        <taxon>Pezizomycotina</taxon>
        <taxon>Sordariomycetes</taxon>
        <taxon>Hypocreomycetidae</taxon>
        <taxon>Hypocreales</taxon>
        <taxon>Nectriaceae</taxon>
        <taxon>Cylindrodendrum</taxon>
    </lineage>
</organism>
<accession>A0A9P5LCK0</accession>
<sequence length="224" mass="25107">MTSQPVVLSPATPSELLSYVISYHRYPTTLIIGFPKHEFLSAVVEDVVQQLSLKDDEPRDGDDEDKPPHPFLRAPLYQIAVSRHIRIVFTPTVTHLRAYLSVFSAAESPIPAPPNHVPDTKPPILLVYGLMALHRDASEWSAQGIGNSTAVLVDCAARNKFRPVIVEPRGVGGHDELDHLGREMIPLLNGTARKDDGTWSGRSVNIRQVLSRWFEFESREWESR</sequence>
<name>A0A9P5LCK0_9HYPO</name>
<protein>
    <submittedName>
        <fullName evidence="1">Uncharacterized protein</fullName>
    </submittedName>
</protein>
<evidence type="ECO:0000313" key="1">
    <source>
        <dbReference type="EMBL" id="KAF7543697.1"/>
    </source>
</evidence>
<gene>
    <name evidence="1" type="ORF">G7Z17_g10534</name>
</gene>